<feature type="transmembrane region" description="Helical" evidence="1">
    <location>
        <begin position="72"/>
        <end position="90"/>
    </location>
</feature>
<evidence type="ECO:0000313" key="3">
    <source>
        <dbReference type="Proteomes" id="UP000653797"/>
    </source>
</evidence>
<sequence length="206" mass="23449">MEPEEEYIAKIIRQLENISKHPPVDRQDDWLRFIHQRYTERFLKDNDRIWTVSSIFIPLSLAGLASVKDGNFISTFLLGMGSIVLINFWFNSAEKHRSFQEKSQDVVEAIEKLIGLDTMAIPLKGPGAKYRIRKGRRDVKRLVISIWMVAISLIFIKCIVEAKPAFQKGTLQDDLAKMGKSLLGIKEESAIKSNGKVTIVADSIYP</sequence>
<evidence type="ECO:0000256" key="1">
    <source>
        <dbReference type="SAM" id="Phobius"/>
    </source>
</evidence>
<keyword evidence="1" id="KW-0812">Transmembrane</keyword>
<keyword evidence="3" id="KW-1185">Reference proteome</keyword>
<gene>
    <name evidence="2" type="ORF">IC230_33710</name>
</gene>
<dbReference type="EMBL" id="JACXAA010000036">
    <property type="protein sequence ID" value="MBD2757867.1"/>
    <property type="molecule type" value="Genomic_DNA"/>
</dbReference>
<proteinExistence type="predicted"/>
<accession>A0A927GHB7</accession>
<protein>
    <submittedName>
        <fullName evidence="2">Uncharacterized protein</fullName>
    </submittedName>
</protein>
<dbReference type="RefSeq" id="WP_191043489.1">
    <property type="nucleotide sequence ID" value="NZ_JACXAA010000036.1"/>
</dbReference>
<reference evidence="2" key="1">
    <citation type="submission" date="2020-09" db="EMBL/GenBank/DDBJ databases">
        <authorList>
            <person name="Kim M.K."/>
        </authorList>
    </citation>
    <scope>NUCLEOTIDE SEQUENCE</scope>
    <source>
        <strain evidence="2">BT704</strain>
    </source>
</reference>
<keyword evidence="1" id="KW-0472">Membrane</keyword>
<feature type="transmembrane region" description="Helical" evidence="1">
    <location>
        <begin position="49"/>
        <end position="66"/>
    </location>
</feature>
<name>A0A927GHB7_9BACT</name>
<feature type="transmembrane region" description="Helical" evidence="1">
    <location>
        <begin position="139"/>
        <end position="156"/>
    </location>
</feature>
<keyword evidence="1" id="KW-1133">Transmembrane helix</keyword>
<organism evidence="2 3">
    <name type="scientific">Spirosoma validum</name>
    <dbReference type="NCBI Taxonomy" id="2771355"/>
    <lineage>
        <taxon>Bacteria</taxon>
        <taxon>Pseudomonadati</taxon>
        <taxon>Bacteroidota</taxon>
        <taxon>Cytophagia</taxon>
        <taxon>Cytophagales</taxon>
        <taxon>Cytophagaceae</taxon>
        <taxon>Spirosoma</taxon>
    </lineage>
</organism>
<evidence type="ECO:0000313" key="2">
    <source>
        <dbReference type="EMBL" id="MBD2757867.1"/>
    </source>
</evidence>
<comment type="caution">
    <text evidence="2">The sequence shown here is derived from an EMBL/GenBank/DDBJ whole genome shotgun (WGS) entry which is preliminary data.</text>
</comment>
<dbReference type="AlphaFoldDB" id="A0A927GHB7"/>
<dbReference type="Proteomes" id="UP000653797">
    <property type="component" value="Unassembled WGS sequence"/>
</dbReference>